<sequence>MISLLAEPCFHSSAASHKPATLLSLHTSFHSELSAINKTYQACLRRYIRAYLQSTTTTVTVWSITAWAISRASTVRLQQSASTYPPVSAATSTFPELQQRAESQDIVPHTNGYHGDHYPGMEATSNIDPALYYSNSFVPEPSSQFRNLLNSYIESYDAAARDAARMEHGKAFCVALLQHYYPEHEGYIIQASTSGPIVKHGINFMLEAKDGTDSDYMVLPPKIYKKSDKKGPKAQREAEFRRQYRHNKSFIEGVRWYKIEPEEIAGFEVLKKIERAVDDGHTDMEYRMHTYMAIILDHSQTFPLFAATNDVHCGDILADALCRSQQIQSGHAMLLFGSRLEFYDFENGRETEIRCAEDGESFQEAEVNADDPTATICTDAIGNELAVDLRMSDIEVVDHMFKSVAARGVVYIDSRQEHRRDNGEWSAHEE</sequence>
<accession>A0A8K0RCD7</accession>
<name>A0A8K0RCD7_9PLEO</name>
<proteinExistence type="predicted"/>
<gene>
    <name evidence="1" type="ORF">FB567DRAFT_314619</name>
</gene>
<dbReference type="Proteomes" id="UP000813461">
    <property type="component" value="Unassembled WGS sequence"/>
</dbReference>
<dbReference type="OrthoDB" id="3797007at2759"/>
<evidence type="ECO:0000313" key="1">
    <source>
        <dbReference type="EMBL" id="KAH7089908.1"/>
    </source>
</evidence>
<organism evidence="1 2">
    <name type="scientific">Paraphoma chrysanthemicola</name>
    <dbReference type="NCBI Taxonomy" id="798071"/>
    <lineage>
        <taxon>Eukaryota</taxon>
        <taxon>Fungi</taxon>
        <taxon>Dikarya</taxon>
        <taxon>Ascomycota</taxon>
        <taxon>Pezizomycotina</taxon>
        <taxon>Dothideomycetes</taxon>
        <taxon>Pleosporomycetidae</taxon>
        <taxon>Pleosporales</taxon>
        <taxon>Pleosporineae</taxon>
        <taxon>Phaeosphaeriaceae</taxon>
        <taxon>Paraphoma</taxon>
    </lineage>
</organism>
<dbReference type="EMBL" id="JAGMVJ010000006">
    <property type="protein sequence ID" value="KAH7089908.1"/>
    <property type="molecule type" value="Genomic_DNA"/>
</dbReference>
<comment type="caution">
    <text evidence="1">The sequence shown here is derived from an EMBL/GenBank/DDBJ whole genome shotgun (WGS) entry which is preliminary data.</text>
</comment>
<evidence type="ECO:0000313" key="2">
    <source>
        <dbReference type="Proteomes" id="UP000813461"/>
    </source>
</evidence>
<reference evidence="1" key="1">
    <citation type="journal article" date="2021" name="Nat. Commun.">
        <title>Genetic determinants of endophytism in the Arabidopsis root mycobiome.</title>
        <authorList>
            <person name="Mesny F."/>
            <person name="Miyauchi S."/>
            <person name="Thiergart T."/>
            <person name="Pickel B."/>
            <person name="Atanasova L."/>
            <person name="Karlsson M."/>
            <person name="Huettel B."/>
            <person name="Barry K.W."/>
            <person name="Haridas S."/>
            <person name="Chen C."/>
            <person name="Bauer D."/>
            <person name="Andreopoulos W."/>
            <person name="Pangilinan J."/>
            <person name="LaButti K."/>
            <person name="Riley R."/>
            <person name="Lipzen A."/>
            <person name="Clum A."/>
            <person name="Drula E."/>
            <person name="Henrissat B."/>
            <person name="Kohler A."/>
            <person name="Grigoriev I.V."/>
            <person name="Martin F.M."/>
            <person name="Hacquard S."/>
        </authorList>
    </citation>
    <scope>NUCLEOTIDE SEQUENCE</scope>
    <source>
        <strain evidence="1">MPI-SDFR-AT-0120</strain>
    </source>
</reference>
<dbReference type="AlphaFoldDB" id="A0A8K0RCD7"/>
<keyword evidence="2" id="KW-1185">Reference proteome</keyword>
<protein>
    <submittedName>
        <fullName evidence="1">Uncharacterized protein</fullName>
    </submittedName>
</protein>